<proteinExistence type="predicted"/>
<organism evidence="3">
    <name type="scientific">uncultured Solirubrobacteraceae bacterium</name>
    <dbReference type="NCBI Taxonomy" id="1162706"/>
    <lineage>
        <taxon>Bacteria</taxon>
        <taxon>Bacillati</taxon>
        <taxon>Actinomycetota</taxon>
        <taxon>Thermoleophilia</taxon>
        <taxon>Solirubrobacterales</taxon>
        <taxon>Solirubrobacteraceae</taxon>
        <taxon>environmental samples</taxon>
    </lineage>
</organism>
<evidence type="ECO:0000313" key="2">
    <source>
        <dbReference type="EMBL" id="CAA9524639.1"/>
    </source>
</evidence>
<dbReference type="EMBL" id="CADCVS010000589">
    <property type="protein sequence ID" value="CAA9538775.1"/>
    <property type="molecule type" value="Genomic_DNA"/>
</dbReference>
<sequence>MGIILATIVGLTLWVVLWALNIKAFDAFMLTMLIILGAACARIIAPFLPGNRESEKTKRPGF</sequence>
<feature type="transmembrane region" description="Helical" evidence="1">
    <location>
        <begin position="29"/>
        <end position="49"/>
    </location>
</feature>
<name>A0A6J4U258_9ACTN</name>
<evidence type="ECO:0000256" key="1">
    <source>
        <dbReference type="SAM" id="Phobius"/>
    </source>
</evidence>
<gene>
    <name evidence="2" type="ORF">AVDCRST_MAG30-3274</name>
    <name evidence="3" type="ORF">AVDCRST_MAG30-4518</name>
</gene>
<evidence type="ECO:0000313" key="3">
    <source>
        <dbReference type="EMBL" id="CAA9538775.1"/>
    </source>
</evidence>
<keyword evidence="1" id="KW-1133">Transmembrane helix</keyword>
<dbReference type="EMBL" id="CADCVS010000424">
    <property type="protein sequence ID" value="CAA9524639.1"/>
    <property type="molecule type" value="Genomic_DNA"/>
</dbReference>
<protein>
    <submittedName>
        <fullName evidence="3">Uncharacterized protein</fullName>
    </submittedName>
</protein>
<dbReference type="AlphaFoldDB" id="A0A6J4U258"/>
<accession>A0A6J4U258</accession>
<keyword evidence="1" id="KW-0472">Membrane</keyword>
<reference evidence="3" key="1">
    <citation type="submission" date="2020-02" db="EMBL/GenBank/DDBJ databases">
        <authorList>
            <person name="Meier V. D."/>
        </authorList>
    </citation>
    <scope>NUCLEOTIDE SEQUENCE</scope>
    <source>
        <strain evidence="3">AVDCRST_MAG30</strain>
    </source>
</reference>
<keyword evidence="1" id="KW-0812">Transmembrane</keyword>